<sequence>MKDSLNTTTGTTIEEYLRGCVGFEVTDNAINTILIDRGITSGSDVTTIEKRLKDLCRADLYMWCASTPSVTGSVEDANGVWKHKEGGTESSAYDKRNLRQMANDIYALYGENVKKSSIKIVNLGMNMNKRWPL</sequence>
<proteinExistence type="predicted"/>
<organism evidence="1">
    <name type="scientific">Myoviridae sp. ct9Ns12</name>
    <dbReference type="NCBI Taxonomy" id="2826626"/>
    <lineage>
        <taxon>Viruses</taxon>
        <taxon>Duplodnaviria</taxon>
        <taxon>Heunggongvirae</taxon>
        <taxon>Uroviricota</taxon>
        <taxon>Caudoviricetes</taxon>
    </lineage>
</organism>
<accession>A0A8S5MHH5</accession>
<dbReference type="EMBL" id="BK014906">
    <property type="protein sequence ID" value="DAD81670.1"/>
    <property type="molecule type" value="Genomic_DNA"/>
</dbReference>
<evidence type="ECO:0000313" key="1">
    <source>
        <dbReference type="EMBL" id="DAD81670.1"/>
    </source>
</evidence>
<protein>
    <submittedName>
        <fullName evidence="1">Uncharacterized protein</fullName>
    </submittedName>
</protein>
<name>A0A8S5MHH5_9CAUD</name>
<reference evidence="1" key="1">
    <citation type="journal article" date="2021" name="Proc. Natl. Acad. Sci. U.S.A.">
        <title>A Catalog of Tens of Thousands of Viruses from Human Metagenomes Reveals Hidden Associations with Chronic Diseases.</title>
        <authorList>
            <person name="Tisza M.J."/>
            <person name="Buck C.B."/>
        </authorList>
    </citation>
    <scope>NUCLEOTIDE SEQUENCE</scope>
    <source>
        <strain evidence="1">Ct9Ns12</strain>
    </source>
</reference>